<evidence type="ECO:0000313" key="12">
    <source>
        <dbReference type="EMBL" id="KAK9110875.1"/>
    </source>
</evidence>
<evidence type="ECO:0000256" key="10">
    <source>
        <dbReference type="SAM" id="MobiDB-lite"/>
    </source>
</evidence>
<sequence>MDNVPISPLIPISSGASYDHPNNHIIISSSLPTPRHLLQLGNNNGTAGGGLDEEEEEDEKVDAHDYATNKPNIKNTRYKYRECLKNHAASMGGNATDGCGEFMPGGEEGSLEALKCSACNCHRNFHRKETEDGGGGGGGGVRYYHLLDQNIMSCKKLMILQQEQQHLQKAAAQLVVPNQMIMPPAHANYVDGHHDQGQYHVEVQVVKKRFRTKFTAEQKEKMLRFAEQVGWRIQKQEESVVHRFCQEIGVKRRVLKVWMHNNKHNYYNNNNNNKPATTT</sequence>
<dbReference type="AlphaFoldDB" id="A0AAP0NM42"/>
<organism evidence="12 13">
    <name type="scientific">Stephania cephalantha</name>
    <dbReference type="NCBI Taxonomy" id="152367"/>
    <lineage>
        <taxon>Eukaryota</taxon>
        <taxon>Viridiplantae</taxon>
        <taxon>Streptophyta</taxon>
        <taxon>Embryophyta</taxon>
        <taxon>Tracheophyta</taxon>
        <taxon>Spermatophyta</taxon>
        <taxon>Magnoliopsida</taxon>
        <taxon>Ranunculales</taxon>
        <taxon>Menispermaceae</taxon>
        <taxon>Menispermoideae</taxon>
        <taxon>Cissampelideae</taxon>
        <taxon>Stephania</taxon>
    </lineage>
</organism>
<evidence type="ECO:0000313" key="13">
    <source>
        <dbReference type="Proteomes" id="UP001419268"/>
    </source>
</evidence>
<dbReference type="InterPro" id="IPR009057">
    <property type="entry name" value="Homeodomain-like_sf"/>
</dbReference>
<proteinExistence type="predicted"/>
<dbReference type="Pfam" id="PF04770">
    <property type="entry name" value="ZF-HD_dimer"/>
    <property type="match status" value="1"/>
</dbReference>
<feature type="domain" description="ZF-HD dimerization-type" evidence="11">
    <location>
        <begin position="80"/>
        <end position="129"/>
    </location>
</feature>
<keyword evidence="9" id="KW-0539">Nucleus</keyword>
<comment type="caution">
    <text evidence="12">The sequence shown here is derived from an EMBL/GenBank/DDBJ whole genome shotgun (WGS) entry which is preliminary data.</text>
</comment>
<dbReference type="InterPro" id="IPR006455">
    <property type="entry name" value="Homeodomain_ZF_HD"/>
</dbReference>
<dbReference type="GO" id="GO:0003700">
    <property type="term" value="F:DNA-binding transcription factor activity"/>
    <property type="evidence" value="ECO:0007669"/>
    <property type="project" value="TreeGrafter"/>
</dbReference>
<dbReference type="FunFam" id="1.10.10.60:FF:000257">
    <property type="entry name" value="Zinc-finger homeodomain protein 2"/>
    <property type="match status" value="1"/>
</dbReference>
<comment type="subcellular location">
    <subcellularLocation>
        <location evidence="1">Nucleus</location>
    </subcellularLocation>
</comment>
<keyword evidence="3" id="KW-0863">Zinc-finger</keyword>
<dbReference type="GO" id="GO:0005634">
    <property type="term" value="C:nucleus"/>
    <property type="evidence" value="ECO:0007669"/>
    <property type="project" value="UniProtKB-SubCell"/>
</dbReference>
<dbReference type="EMBL" id="JBBNAG010000008">
    <property type="protein sequence ID" value="KAK9110875.1"/>
    <property type="molecule type" value="Genomic_DNA"/>
</dbReference>
<keyword evidence="2" id="KW-0479">Metal-binding</keyword>
<feature type="region of interest" description="Disordered" evidence="10">
    <location>
        <begin position="41"/>
        <end position="62"/>
    </location>
</feature>
<keyword evidence="8" id="KW-0804">Transcription</keyword>
<dbReference type="Proteomes" id="UP001419268">
    <property type="component" value="Unassembled WGS sequence"/>
</dbReference>
<keyword evidence="6" id="KW-0238">DNA-binding</keyword>
<evidence type="ECO:0000256" key="9">
    <source>
        <dbReference type="ARBA" id="ARBA00023242"/>
    </source>
</evidence>
<dbReference type="GO" id="GO:0008270">
    <property type="term" value="F:zinc ion binding"/>
    <property type="evidence" value="ECO:0007669"/>
    <property type="project" value="UniProtKB-KW"/>
</dbReference>
<evidence type="ECO:0000256" key="8">
    <source>
        <dbReference type="ARBA" id="ARBA00023163"/>
    </source>
</evidence>
<dbReference type="NCBIfam" id="TIGR01565">
    <property type="entry name" value="homeo_ZF_HD"/>
    <property type="match status" value="1"/>
</dbReference>
<evidence type="ECO:0000256" key="6">
    <source>
        <dbReference type="ARBA" id="ARBA00023125"/>
    </source>
</evidence>
<dbReference type="Gene3D" id="1.10.10.60">
    <property type="entry name" value="Homeodomain-like"/>
    <property type="match status" value="1"/>
</dbReference>
<dbReference type="GO" id="GO:0000976">
    <property type="term" value="F:transcription cis-regulatory region binding"/>
    <property type="evidence" value="ECO:0007669"/>
    <property type="project" value="TreeGrafter"/>
</dbReference>
<feature type="compositionally biased region" description="Acidic residues" evidence="10">
    <location>
        <begin position="51"/>
        <end position="60"/>
    </location>
</feature>
<dbReference type="SUPFAM" id="SSF46689">
    <property type="entry name" value="Homeodomain-like"/>
    <property type="match status" value="1"/>
</dbReference>
<reference evidence="12 13" key="1">
    <citation type="submission" date="2024-01" db="EMBL/GenBank/DDBJ databases">
        <title>Genome assemblies of Stephania.</title>
        <authorList>
            <person name="Yang L."/>
        </authorList>
    </citation>
    <scope>NUCLEOTIDE SEQUENCE [LARGE SCALE GENOMIC DNA]</scope>
    <source>
        <strain evidence="12">JXDWG</strain>
        <tissue evidence="12">Leaf</tissue>
    </source>
</reference>
<evidence type="ECO:0000256" key="5">
    <source>
        <dbReference type="ARBA" id="ARBA00023015"/>
    </source>
</evidence>
<keyword evidence="4" id="KW-0862">Zinc</keyword>
<keyword evidence="7" id="KW-0371">Homeobox</keyword>
<protein>
    <recommendedName>
        <fullName evidence="11">ZF-HD dimerization-type domain-containing protein</fullName>
    </recommendedName>
</protein>
<dbReference type="GO" id="GO:0050793">
    <property type="term" value="P:regulation of developmental process"/>
    <property type="evidence" value="ECO:0007669"/>
    <property type="project" value="TreeGrafter"/>
</dbReference>
<name>A0AAP0NM42_9MAGN</name>
<gene>
    <name evidence="12" type="ORF">Scep_018394</name>
</gene>
<keyword evidence="5" id="KW-0805">Transcription regulation</keyword>
<evidence type="ECO:0000256" key="7">
    <source>
        <dbReference type="ARBA" id="ARBA00023155"/>
    </source>
</evidence>
<evidence type="ECO:0000256" key="3">
    <source>
        <dbReference type="ARBA" id="ARBA00022771"/>
    </source>
</evidence>
<keyword evidence="13" id="KW-1185">Reference proteome</keyword>
<dbReference type="PANTHER" id="PTHR31948:SF60">
    <property type="entry name" value="ZINC-FINGER HOMEODOMAIN PROTEIN 5"/>
    <property type="match status" value="1"/>
</dbReference>
<dbReference type="InterPro" id="IPR006456">
    <property type="entry name" value="ZF_HD_homeobox_Cys/His_dimer"/>
</dbReference>
<evidence type="ECO:0000256" key="2">
    <source>
        <dbReference type="ARBA" id="ARBA00022723"/>
    </source>
</evidence>
<dbReference type="PANTHER" id="PTHR31948">
    <property type="entry name" value="ZINC-FINGER HOMEODOMAIN PROTEIN 2"/>
    <property type="match status" value="1"/>
</dbReference>
<accession>A0AAP0NM42</accession>
<dbReference type="NCBIfam" id="TIGR01566">
    <property type="entry name" value="ZF_HD_prot_N"/>
    <property type="match status" value="1"/>
</dbReference>
<evidence type="ECO:0000256" key="1">
    <source>
        <dbReference type="ARBA" id="ARBA00004123"/>
    </source>
</evidence>
<evidence type="ECO:0000259" key="11">
    <source>
        <dbReference type="PROSITE" id="PS51523"/>
    </source>
</evidence>
<evidence type="ECO:0000256" key="4">
    <source>
        <dbReference type="ARBA" id="ARBA00022833"/>
    </source>
</evidence>
<dbReference type="PROSITE" id="PS51523">
    <property type="entry name" value="ZF_HD_DIMER"/>
    <property type="match status" value="1"/>
</dbReference>